<protein>
    <submittedName>
        <fullName evidence="3">Cf5b7dac-7baa-4aa0-a8d9-84ccfbafbd9f</fullName>
    </submittedName>
</protein>
<dbReference type="Proteomes" id="UP000624404">
    <property type="component" value="Unassembled WGS sequence"/>
</dbReference>
<keyword evidence="4" id="KW-1185">Reference proteome</keyword>
<reference evidence="3" key="1">
    <citation type="submission" date="2020-10" db="EMBL/GenBank/DDBJ databases">
        <authorList>
            <person name="Kusch S."/>
        </authorList>
    </citation>
    <scope>NUCLEOTIDE SEQUENCE</scope>
    <source>
        <strain evidence="3">SwB9</strain>
    </source>
</reference>
<keyword evidence="1" id="KW-0732">Signal</keyword>
<evidence type="ECO:0000256" key="1">
    <source>
        <dbReference type="SAM" id="SignalP"/>
    </source>
</evidence>
<comment type="caution">
    <text evidence="3">The sequence shown here is derived from an EMBL/GenBank/DDBJ whole genome shotgun (WGS) entry which is preliminary data.</text>
</comment>
<gene>
    <name evidence="3" type="ORF">SCLTRI_LOCUS10105</name>
</gene>
<dbReference type="AlphaFoldDB" id="A0A8H2ZV95"/>
<feature type="signal peptide" evidence="1">
    <location>
        <begin position="1"/>
        <end position="19"/>
    </location>
</feature>
<dbReference type="OrthoDB" id="5308323at2759"/>
<accession>A0A8H2ZV95</accession>
<sequence>MLSKNIISLLIGAASFVQTSPVPDTLNEKRTCGTQLFPNQLVQLSQANPNTAYPNTWNTDKSVKISQDIDGNGNPTNQFWELISFPALPAGSYGCSLTLTFPSDYSPTITGVSPALNVYAVSTPLPDSRTFNNISPKITPSIFGTVTPASGQSVVINSGNCNGGSGQGLTFVFRYADWVRGQGSVSWIEYVNALNGAGARGVYLNYNC</sequence>
<dbReference type="EMBL" id="CAJHIA010000036">
    <property type="protein sequence ID" value="CAD6454247.1"/>
    <property type="molecule type" value="Genomic_DNA"/>
</dbReference>
<evidence type="ECO:0000259" key="2">
    <source>
        <dbReference type="Pfam" id="PF09792"/>
    </source>
</evidence>
<dbReference type="InterPro" id="IPR018620">
    <property type="entry name" value="Ubiquitin3-bd_protein_But2_C"/>
</dbReference>
<dbReference type="Pfam" id="PF09792">
    <property type="entry name" value="But2"/>
    <property type="match status" value="1"/>
</dbReference>
<feature type="domain" description="Ubiquitin 3 binding protein But2 C-terminal" evidence="2">
    <location>
        <begin position="37"/>
        <end position="189"/>
    </location>
</feature>
<evidence type="ECO:0000313" key="3">
    <source>
        <dbReference type="EMBL" id="CAD6454247.1"/>
    </source>
</evidence>
<proteinExistence type="predicted"/>
<feature type="chain" id="PRO_5034739595" evidence="1">
    <location>
        <begin position="20"/>
        <end position="208"/>
    </location>
</feature>
<name>A0A8H2ZV95_9HELO</name>
<organism evidence="3 4">
    <name type="scientific">Sclerotinia trifoliorum</name>
    <dbReference type="NCBI Taxonomy" id="28548"/>
    <lineage>
        <taxon>Eukaryota</taxon>
        <taxon>Fungi</taxon>
        <taxon>Dikarya</taxon>
        <taxon>Ascomycota</taxon>
        <taxon>Pezizomycotina</taxon>
        <taxon>Leotiomycetes</taxon>
        <taxon>Helotiales</taxon>
        <taxon>Sclerotiniaceae</taxon>
        <taxon>Sclerotinia</taxon>
    </lineage>
</organism>
<evidence type="ECO:0000313" key="4">
    <source>
        <dbReference type="Proteomes" id="UP000624404"/>
    </source>
</evidence>